<protein>
    <submittedName>
        <fullName evidence="2">Uncharacterized protein</fullName>
    </submittedName>
</protein>
<reference evidence="2 3" key="1">
    <citation type="submission" date="2019-10" db="EMBL/GenBank/DDBJ databases">
        <authorList>
            <person name="Palmer J.M."/>
        </authorList>
    </citation>
    <scope>NUCLEOTIDE SEQUENCE [LARGE SCALE GENOMIC DNA]</scope>
    <source>
        <strain evidence="2 3">TWF730</strain>
    </source>
</reference>
<organism evidence="2 3">
    <name type="scientific">Orbilia blumenaviensis</name>
    <dbReference type="NCBI Taxonomy" id="1796055"/>
    <lineage>
        <taxon>Eukaryota</taxon>
        <taxon>Fungi</taxon>
        <taxon>Dikarya</taxon>
        <taxon>Ascomycota</taxon>
        <taxon>Pezizomycotina</taxon>
        <taxon>Orbiliomycetes</taxon>
        <taxon>Orbiliales</taxon>
        <taxon>Orbiliaceae</taxon>
        <taxon>Orbilia</taxon>
    </lineage>
</organism>
<dbReference type="Proteomes" id="UP001373714">
    <property type="component" value="Unassembled WGS sequence"/>
</dbReference>
<evidence type="ECO:0000256" key="1">
    <source>
        <dbReference type="SAM" id="MobiDB-lite"/>
    </source>
</evidence>
<dbReference type="AlphaFoldDB" id="A0AAV9V582"/>
<evidence type="ECO:0000313" key="3">
    <source>
        <dbReference type="Proteomes" id="UP001373714"/>
    </source>
</evidence>
<accession>A0AAV9V582</accession>
<evidence type="ECO:0000313" key="2">
    <source>
        <dbReference type="EMBL" id="KAK6353907.1"/>
    </source>
</evidence>
<proteinExistence type="predicted"/>
<name>A0AAV9V582_9PEZI</name>
<keyword evidence="3" id="KW-1185">Reference proteome</keyword>
<comment type="caution">
    <text evidence="2">The sequence shown here is derived from an EMBL/GenBank/DDBJ whole genome shotgun (WGS) entry which is preliminary data.</text>
</comment>
<dbReference type="EMBL" id="JAVHNS010000005">
    <property type="protein sequence ID" value="KAK6353907.1"/>
    <property type="molecule type" value="Genomic_DNA"/>
</dbReference>
<gene>
    <name evidence="2" type="ORF">TWF730_008329</name>
</gene>
<feature type="region of interest" description="Disordered" evidence="1">
    <location>
        <begin position="38"/>
        <end position="66"/>
    </location>
</feature>
<sequence length="294" mass="33518">MIGSLARVVFLLLLSLLLFLSILRSSLYNNRLTRLSIRSPPDDTGSGRSDQERHDDSDHETGLEHEPDYNFDHVEYKTAQPMPWVILLKPPNEITGTKKSQVDKLKFTIEDMQKKNVGLEYCKMRGLSITDKTDIWYFCIVTSPGKAFNLHREDKDIYTDPIASIRPLTFLYPHRKLEILSPSEIQEQKRSLLINGSVSGETRPRLRGVKMPLIVPNIGKREGTGQLRAPRELQALSIPPWVWGHTDWDKINYNFDITKGPSAELPVVVYVICKGVDITHPARPRIARSSLTSF</sequence>
<feature type="compositionally biased region" description="Basic and acidic residues" evidence="1">
    <location>
        <begin position="49"/>
        <end position="66"/>
    </location>
</feature>